<accession>A0A818XYQ8</accession>
<comment type="caution">
    <text evidence="2">The sequence shown here is derived from an EMBL/GenBank/DDBJ whole genome shotgun (WGS) entry which is preliminary data.</text>
</comment>
<dbReference type="AlphaFoldDB" id="A0A818XYQ8"/>
<dbReference type="Proteomes" id="UP000663836">
    <property type="component" value="Unassembled WGS sequence"/>
</dbReference>
<feature type="chain" id="PRO_5032819649" evidence="1">
    <location>
        <begin position="18"/>
        <end position="94"/>
    </location>
</feature>
<organism evidence="2 3">
    <name type="scientific">Rotaria sordida</name>
    <dbReference type="NCBI Taxonomy" id="392033"/>
    <lineage>
        <taxon>Eukaryota</taxon>
        <taxon>Metazoa</taxon>
        <taxon>Spiralia</taxon>
        <taxon>Gnathifera</taxon>
        <taxon>Rotifera</taxon>
        <taxon>Eurotatoria</taxon>
        <taxon>Bdelloidea</taxon>
        <taxon>Philodinida</taxon>
        <taxon>Philodinidae</taxon>
        <taxon>Rotaria</taxon>
    </lineage>
</organism>
<feature type="signal peptide" evidence="1">
    <location>
        <begin position="1"/>
        <end position="17"/>
    </location>
</feature>
<reference evidence="2" key="1">
    <citation type="submission" date="2021-02" db="EMBL/GenBank/DDBJ databases">
        <authorList>
            <person name="Nowell W R."/>
        </authorList>
    </citation>
    <scope>NUCLEOTIDE SEQUENCE</scope>
</reference>
<dbReference type="EMBL" id="CAJOBD010000995">
    <property type="protein sequence ID" value="CAF3746204.1"/>
    <property type="molecule type" value="Genomic_DNA"/>
</dbReference>
<evidence type="ECO:0000313" key="2">
    <source>
        <dbReference type="EMBL" id="CAF3746204.1"/>
    </source>
</evidence>
<sequence>MHIVVYVCLLLFSLVQGDIIASSIDEQCTFFVIKYKYTSKAIFQYVPTTIIDQTALNITADVNFYQSKLPCNQSFIEVINSFIMQKQYICRSRN</sequence>
<proteinExistence type="predicted"/>
<evidence type="ECO:0000313" key="3">
    <source>
        <dbReference type="Proteomes" id="UP000663836"/>
    </source>
</evidence>
<protein>
    <submittedName>
        <fullName evidence="2">Uncharacterized protein</fullName>
    </submittedName>
</protein>
<evidence type="ECO:0000256" key="1">
    <source>
        <dbReference type="SAM" id="SignalP"/>
    </source>
</evidence>
<keyword evidence="1" id="KW-0732">Signal</keyword>
<gene>
    <name evidence="2" type="ORF">JBS370_LOCUS12300</name>
</gene>
<name>A0A818XYQ8_9BILA</name>